<gene>
    <name evidence="11" type="ORF">HPLM_LOCUS9667</name>
</gene>
<name>A0A0N4WFY5_HAEPC</name>
<dbReference type="GO" id="GO:0000978">
    <property type="term" value="F:RNA polymerase II cis-regulatory region sequence-specific DNA binding"/>
    <property type="evidence" value="ECO:0007669"/>
    <property type="project" value="TreeGrafter"/>
</dbReference>
<evidence type="ECO:0000256" key="2">
    <source>
        <dbReference type="ARBA" id="ARBA00010410"/>
    </source>
</evidence>
<keyword evidence="5" id="KW-0238">DNA-binding</keyword>
<dbReference type="GO" id="GO:0042796">
    <property type="term" value="P:snRNA transcription by RNA polymerase III"/>
    <property type="evidence" value="ECO:0007669"/>
    <property type="project" value="TreeGrafter"/>
</dbReference>
<reference evidence="13" key="1">
    <citation type="submission" date="2017-02" db="UniProtKB">
        <authorList>
            <consortium name="WormBaseParasite"/>
        </authorList>
    </citation>
    <scope>IDENTIFICATION</scope>
</reference>
<keyword evidence="4" id="KW-0805">Transcription regulation</keyword>
<proteinExistence type="inferred from homology"/>
<dbReference type="Proteomes" id="UP000268014">
    <property type="component" value="Unassembled WGS sequence"/>
</dbReference>
<evidence type="ECO:0000256" key="6">
    <source>
        <dbReference type="ARBA" id="ARBA00023163"/>
    </source>
</evidence>
<dbReference type="OrthoDB" id="46583at2759"/>
<keyword evidence="12" id="KW-1185">Reference proteome</keyword>
<dbReference type="PANTHER" id="PTHR13421">
    <property type="entry name" value="SNRNA-ACTIVATING PROTEIN COMPLEX SUBUNIT 3"/>
    <property type="match status" value="1"/>
</dbReference>
<evidence type="ECO:0000256" key="9">
    <source>
        <dbReference type="ARBA" id="ARBA00025958"/>
    </source>
</evidence>
<dbReference type="AlphaFoldDB" id="A0A0N4WFY5"/>
<protein>
    <recommendedName>
        <fullName evidence="3">snRNA-activating protein complex subunit 3</fullName>
    </recommendedName>
    <alternativeName>
        <fullName evidence="10">Small nuclear RNA-activating complex polypeptide 3</fullName>
    </alternativeName>
</protein>
<evidence type="ECO:0000256" key="8">
    <source>
        <dbReference type="ARBA" id="ARBA00025193"/>
    </source>
</evidence>
<dbReference type="GO" id="GO:0042795">
    <property type="term" value="P:snRNA transcription by RNA polymerase II"/>
    <property type="evidence" value="ECO:0007669"/>
    <property type="project" value="TreeGrafter"/>
</dbReference>
<dbReference type="InterPro" id="IPR022042">
    <property type="entry name" value="snRNA-activating_su3"/>
</dbReference>
<dbReference type="GO" id="GO:0003681">
    <property type="term" value="F:bent DNA binding"/>
    <property type="evidence" value="ECO:0007669"/>
    <property type="project" value="TreeGrafter"/>
</dbReference>
<keyword evidence="6" id="KW-0804">Transcription</keyword>
<dbReference type="Pfam" id="PF12251">
    <property type="entry name" value="SNAPC3"/>
    <property type="match status" value="1"/>
</dbReference>
<evidence type="ECO:0000256" key="1">
    <source>
        <dbReference type="ARBA" id="ARBA00004123"/>
    </source>
</evidence>
<reference evidence="11 12" key="2">
    <citation type="submission" date="2018-11" db="EMBL/GenBank/DDBJ databases">
        <authorList>
            <consortium name="Pathogen Informatics"/>
        </authorList>
    </citation>
    <scope>NUCLEOTIDE SEQUENCE [LARGE SCALE GENOMIC DNA]</scope>
    <source>
        <strain evidence="11 12">MHpl1</strain>
    </source>
</reference>
<dbReference type="PANTHER" id="PTHR13421:SF16">
    <property type="entry name" value="SNRNA-ACTIVATING PROTEIN COMPLEX SUBUNIT 3"/>
    <property type="match status" value="1"/>
</dbReference>
<dbReference type="GO" id="GO:0005634">
    <property type="term" value="C:nucleus"/>
    <property type="evidence" value="ECO:0007669"/>
    <property type="project" value="UniProtKB-SubCell"/>
</dbReference>
<evidence type="ECO:0000256" key="4">
    <source>
        <dbReference type="ARBA" id="ARBA00023015"/>
    </source>
</evidence>
<evidence type="ECO:0000313" key="11">
    <source>
        <dbReference type="EMBL" id="VDO38097.1"/>
    </source>
</evidence>
<comment type="function">
    <text evidence="8">Part of the SNAPc complex required for the transcription of both RNA polymerase II and III small-nuclear RNA genes. Binds to the proximal sequence element (PSE), a non-TATA-box basal promoter element common to these 2 types of genes. Recruits TBP and BRF2 to the U6 snRNA TATA box.</text>
</comment>
<evidence type="ECO:0000256" key="3">
    <source>
        <dbReference type="ARBA" id="ARBA00013634"/>
    </source>
</evidence>
<keyword evidence="7" id="KW-0539">Nucleus</keyword>
<evidence type="ECO:0000313" key="12">
    <source>
        <dbReference type="Proteomes" id="UP000268014"/>
    </source>
</evidence>
<evidence type="ECO:0000256" key="5">
    <source>
        <dbReference type="ARBA" id="ARBA00023125"/>
    </source>
</evidence>
<dbReference type="WBParaSite" id="HPLM_0000967501-mRNA-1">
    <property type="protein sequence ID" value="HPLM_0000967501-mRNA-1"/>
    <property type="gene ID" value="HPLM_0000967501"/>
</dbReference>
<organism evidence="13">
    <name type="scientific">Haemonchus placei</name>
    <name type="common">Barber's pole worm</name>
    <dbReference type="NCBI Taxonomy" id="6290"/>
    <lineage>
        <taxon>Eukaryota</taxon>
        <taxon>Metazoa</taxon>
        <taxon>Ecdysozoa</taxon>
        <taxon>Nematoda</taxon>
        <taxon>Chromadorea</taxon>
        <taxon>Rhabditida</taxon>
        <taxon>Rhabditina</taxon>
        <taxon>Rhabditomorpha</taxon>
        <taxon>Strongyloidea</taxon>
        <taxon>Trichostrongylidae</taxon>
        <taxon>Haemonchus</taxon>
    </lineage>
</organism>
<comment type="subunit">
    <text evidence="9">Part of the SNAPc complex composed of 5 subunits: SNAPC1, SNAPC2, SNAPC3, SNAPC4 and SNAPC5. SNAPC3 interacts with SNAPC1.</text>
</comment>
<dbReference type="GO" id="GO:0001006">
    <property type="term" value="F:RNA polymerase III type 3 promoter sequence-specific DNA binding"/>
    <property type="evidence" value="ECO:0007669"/>
    <property type="project" value="TreeGrafter"/>
</dbReference>
<evidence type="ECO:0000256" key="10">
    <source>
        <dbReference type="ARBA" id="ARBA00029606"/>
    </source>
</evidence>
<comment type="similarity">
    <text evidence="2">Belongs to the SNAPC3/SRD2 family.</text>
</comment>
<dbReference type="GO" id="GO:0001046">
    <property type="term" value="F:core promoter sequence-specific DNA binding"/>
    <property type="evidence" value="ECO:0007669"/>
    <property type="project" value="TreeGrafter"/>
</dbReference>
<sequence>MSKRSGICGGRMCMQLAPFHALFQSFYSESLKVLDRFLILGSNTLKELKNAIECPSDNHVFEDVSERPVSNEDLCKNRYPSSYFFFHDTFYVDVEARTSYDITSEVRSWALERGLGKTEVADMNTTRIVDLKCRLGAPYLYLHVGACEHLITFNNVTLRSYKA</sequence>
<evidence type="ECO:0000313" key="13">
    <source>
        <dbReference type="WBParaSite" id="HPLM_0000967501-mRNA-1"/>
    </source>
</evidence>
<dbReference type="STRING" id="6290.A0A0N4WFY5"/>
<comment type="subcellular location">
    <subcellularLocation>
        <location evidence="1">Nucleus</location>
    </subcellularLocation>
</comment>
<evidence type="ECO:0000256" key="7">
    <source>
        <dbReference type="ARBA" id="ARBA00023242"/>
    </source>
</evidence>
<dbReference type="GO" id="GO:0019185">
    <property type="term" value="C:snRNA-activating protein complex"/>
    <property type="evidence" value="ECO:0007669"/>
    <property type="project" value="TreeGrafter"/>
</dbReference>
<accession>A0A0N4WFY5</accession>
<dbReference type="EMBL" id="UZAF01017118">
    <property type="protein sequence ID" value="VDO38097.1"/>
    <property type="molecule type" value="Genomic_DNA"/>
</dbReference>